<sequence>MPYVKNKYYLDIPFCAQTNRNEFYTYFSIEDLVVRCVTYKEQSFRCRTIGILKSINGRFFISEIKLPMKASDETKIRVSMIYLKSPPKSTFIPYTVQIFGTLTWRKKPVIFVNLLQVINTAMAIRLKETLTSVTSTHLTQVPIDENDCVEQCALING</sequence>
<dbReference type="AlphaFoldDB" id="A0A8S3XPI3"/>
<proteinExistence type="predicted"/>
<dbReference type="Proteomes" id="UP000691718">
    <property type="component" value="Unassembled WGS sequence"/>
</dbReference>
<dbReference type="OrthoDB" id="7433834at2759"/>
<comment type="caution">
    <text evidence="1">The sequence shown here is derived from an EMBL/GenBank/DDBJ whole genome shotgun (WGS) entry which is preliminary data.</text>
</comment>
<reference evidence="1" key="1">
    <citation type="submission" date="2021-04" db="EMBL/GenBank/DDBJ databases">
        <authorList>
            <person name="Tunstrom K."/>
        </authorList>
    </citation>
    <scope>NUCLEOTIDE SEQUENCE</scope>
</reference>
<accession>A0A8S3XPI3</accession>
<dbReference type="EMBL" id="CAJQZP010001271">
    <property type="protein sequence ID" value="CAG5034800.1"/>
    <property type="molecule type" value="Genomic_DNA"/>
</dbReference>
<keyword evidence="2" id="KW-1185">Reference proteome</keyword>
<protein>
    <submittedName>
        <fullName evidence="1">(apollo) hypothetical protein</fullName>
    </submittedName>
</protein>
<evidence type="ECO:0000313" key="2">
    <source>
        <dbReference type="Proteomes" id="UP000691718"/>
    </source>
</evidence>
<evidence type="ECO:0000313" key="1">
    <source>
        <dbReference type="EMBL" id="CAG5034800.1"/>
    </source>
</evidence>
<gene>
    <name evidence="1" type="ORF">PAPOLLO_LOCUS20403</name>
</gene>
<organism evidence="1 2">
    <name type="scientific">Parnassius apollo</name>
    <name type="common">Apollo butterfly</name>
    <name type="synonym">Papilio apollo</name>
    <dbReference type="NCBI Taxonomy" id="110799"/>
    <lineage>
        <taxon>Eukaryota</taxon>
        <taxon>Metazoa</taxon>
        <taxon>Ecdysozoa</taxon>
        <taxon>Arthropoda</taxon>
        <taxon>Hexapoda</taxon>
        <taxon>Insecta</taxon>
        <taxon>Pterygota</taxon>
        <taxon>Neoptera</taxon>
        <taxon>Endopterygota</taxon>
        <taxon>Lepidoptera</taxon>
        <taxon>Glossata</taxon>
        <taxon>Ditrysia</taxon>
        <taxon>Papilionoidea</taxon>
        <taxon>Papilionidae</taxon>
        <taxon>Parnassiinae</taxon>
        <taxon>Parnassini</taxon>
        <taxon>Parnassius</taxon>
        <taxon>Parnassius</taxon>
    </lineage>
</organism>
<name>A0A8S3XPI3_PARAO</name>